<dbReference type="EMBL" id="VIBQ01000022">
    <property type="protein sequence ID" value="KAB8380443.1"/>
    <property type="molecule type" value="Genomic_DNA"/>
</dbReference>
<feature type="chain" id="PRO_5024279501" description="Beta-glucosidase" evidence="5">
    <location>
        <begin position="25"/>
        <end position="500"/>
    </location>
</feature>
<comment type="similarity">
    <text evidence="1 4">Belongs to the glycosyl hydrolase 1 family.</text>
</comment>
<reference evidence="6 7" key="1">
    <citation type="submission" date="2019-06" db="EMBL/GenBank/DDBJ databases">
        <title>A chromosomal-level reference genome of Carpinus fangiana (Coryloideae, Betulaceae).</title>
        <authorList>
            <person name="Yang X."/>
            <person name="Wang Z."/>
            <person name="Zhang L."/>
            <person name="Hao G."/>
            <person name="Liu J."/>
            <person name="Yang Y."/>
        </authorList>
    </citation>
    <scope>NUCLEOTIDE SEQUENCE [LARGE SCALE GENOMIC DNA]</scope>
    <source>
        <strain evidence="6">Cfa_2016G</strain>
        <tissue evidence="6">Leaf</tissue>
    </source>
</reference>
<dbReference type="PANTHER" id="PTHR10353">
    <property type="entry name" value="GLYCOSYL HYDROLASE"/>
    <property type="match status" value="1"/>
</dbReference>
<evidence type="ECO:0000313" key="6">
    <source>
        <dbReference type="EMBL" id="KAB8380443.1"/>
    </source>
</evidence>
<organism evidence="6 7">
    <name type="scientific">Carpinus fangiana</name>
    <dbReference type="NCBI Taxonomy" id="176857"/>
    <lineage>
        <taxon>Eukaryota</taxon>
        <taxon>Viridiplantae</taxon>
        <taxon>Streptophyta</taxon>
        <taxon>Embryophyta</taxon>
        <taxon>Tracheophyta</taxon>
        <taxon>Spermatophyta</taxon>
        <taxon>Magnoliopsida</taxon>
        <taxon>eudicotyledons</taxon>
        <taxon>Gunneridae</taxon>
        <taxon>Pentapetalae</taxon>
        <taxon>rosids</taxon>
        <taxon>fabids</taxon>
        <taxon>Fagales</taxon>
        <taxon>Betulaceae</taxon>
        <taxon>Carpinus</taxon>
    </lineage>
</organism>
<keyword evidence="5" id="KW-0732">Signal</keyword>
<dbReference type="Gene3D" id="3.20.20.80">
    <property type="entry name" value="Glycosidases"/>
    <property type="match status" value="1"/>
</dbReference>
<keyword evidence="2" id="KW-0378">Hydrolase</keyword>
<dbReference type="InterPro" id="IPR018120">
    <property type="entry name" value="Glyco_hydro_1_AS"/>
</dbReference>
<evidence type="ECO:0000256" key="3">
    <source>
        <dbReference type="PROSITE-ProRule" id="PRU10055"/>
    </source>
</evidence>
<dbReference type="OrthoDB" id="65569at2759"/>
<dbReference type="PROSITE" id="PS00572">
    <property type="entry name" value="GLYCOSYL_HYDROL_F1_1"/>
    <property type="match status" value="1"/>
</dbReference>
<evidence type="ECO:0000256" key="4">
    <source>
        <dbReference type="RuleBase" id="RU003690"/>
    </source>
</evidence>
<evidence type="ECO:0000256" key="2">
    <source>
        <dbReference type="ARBA" id="ARBA00022801"/>
    </source>
</evidence>
<evidence type="ECO:0000313" key="7">
    <source>
        <dbReference type="Proteomes" id="UP000327013"/>
    </source>
</evidence>
<dbReference type="PANTHER" id="PTHR10353:SF297">
    <property type="entry name" value="VICIANIN HYDROLASE-LIKE"/>
    <property type="match status" value="1"/>
</dbReference>
<dbReference type="InterPro" id="IPR017853">
    <property type="entry name" value="GH"/>
</dbReference>
<dbReference type="Proteomes" id="UP000327013">
    <property type="component" value="Unassembled WGS sequence"/>
</dbReference>
<dbReference type="PRINTS" id="PR00131">
    <property type="entry name" value="GLHYDRLASE1"/>
</dbReference>
<dbReference type="GO" id="GO:0008422">
    <property type="term" value="F:beta-glucosidase activity"/>
    <property type="evidence" value="ECO:0007669"/>
    <property type="project" value="TreeGrafter"/>
</dbReference>
<feature type="active site" description="Nucleophile" evidence="3">
    <location>
        <position position="412"/>
    </location>
</feature>
<dbReference type="SUPFAM" id="SSF51445">
    <property type="entry name" value="(Trans)glycosidases"/>
    <property type="match status" value="1"/>
</dbReference>
<dbReference type="FunFam" id="3.20.20.80:FF:000022">
    <property type="entry name" value="Beta-glucosidase 11"/>
    <property type="match status" value="1"/>
</dbReference>
<sequence>MAGQVPYLFCLLALVLASMCFVSAKSSNLSVHFNRTSFPADFIFGTATAAYMIEGATNIDGRGPSTWDTFIKNHPEKIPDSPDAKNADVACDFYHRYKEDVQLLKKIGVDSFKFSISWSRVLPKGKVSGGVNPLGVKFYNDLINELLSNGIKPLAFLMHNDPPQALEDEYNGPLSTNFVNDFQDYADFCFKTFGDRVKLWATMNEPISISVNGYSTSTFPPGRCSSYVPNCTAAGDSATELYIVGHNFLLAHGAAVKVYRDKYQPYQKGKIGVATYSTWIDPKYETSSSREAASRFMDFVFGWFVDPVIFGDYPERLKSILGNRLPKFTEAQSKLLKGSLDFLGLSYYSAGYAETLPPANGVNVTFWTDVHANITSVNTHINSLSLCQPEGLRKLLLYIKEKYNNPVTFITENGIGDPDLIDITNDSGRIEYYYVHLLSISKAIKEGANVKAHYSWSFLDSFEWDASYFIKNGITFVDFKDNLKRHLKDSSYWFKKFLLK</sequence>
<evidence type="ECO:0000256" key="1">
    <source>
        <dbReference type="ARBA" id="ARBA00010838"/>
    </source>
</evidence>
<feature type="signal peptide" evidence="5">
    <location>
        <begin position="1"/>
        <end position="24"/>
    </location>
</feature>
<proteinExistence type="inferred from homology"/>
<evidence type="ECO:0008006" key="8">
    <source>
        <dbReference type="Google" id="ProtNLM"/>
    </source>
</evidence>
<evidence type="ECO:0000256" key="5">
    <source>
        <dbReference type="SAM" id="SignalP"/>
    </source>
</evidence>
<comment type="caution">
    <text evidence="6">The sequence shown here is derived from an EMBL/GenBank/DDBJ whole genome shotgun (WGS) entry which is preliminary data.</text>
</comment>
<protein>
    <recommendedName>
        <fullName evidence="8">Beta-glucosidase</fullName>
    </recommendedName>
</protein>
<gene>
    <name evidence="6" type="ORF">FH972_024752</name>
</gene>
<dbReference type="InterPro" id="IPR001360">
    <property type="entry name" value="Glyco_hydro_1"/>
</dbReference>
<accession>A0A5N6KYX3</accession>
<keyword evidence="7" id="KW-1185">Reference proteome</keyword>
<dbReference type="GO" id="GO:0005975">
    <property type="term" value="P:carbohydrate metabolic process"/>
    <property type="evidence" value="ECO:0007669"/>
    <property type="project" value="InterPro"/>
</dbReference>
<name>A0A5N6KYX3_9ROSI</name>
<dbReference type="Pfam" id="PF00232">
    <property type="entry name" value="Glyco_hydro_1"/>
    <property type="match status" value="1"/>
</dbReference>
<dbReference type="AlphaFoldDB" id="A0A5N6KYX3"/>